<keyword evidence="8" id="KW-0238">DNA-binding</keyword>
<evidence type="ECO:0000256" key="5">
    <source>
        <dbReference type="ARBA" id="ARBA00022801"/>
    </source>
</evidence>
<evidence type="ECO:0000256" key="1">
    <source>
        <dbReference type="ARBA" id="ARBA00007504"/>
    </source>
</evidence>
<evidence type="ECO:0000256" key="3">
    <source>
        <dbReference type="ARBA" id="ARBA00022741"/>
    </source>
</evidence>
<keyword evidence="16" id="KW-1185">Reference proteome</keyword>
<accession>A0ABS6ETC9</accession>
<evidence type="ECO:0000256" key="2">
    <source>
        <dbReference type="ARBA" id="ARBA00017846"/>
    </source>
</evidence>
<keyword evidence="3 12" id="KW-0547">Nucleotide-binding</keyword>
<protein>
    <recommendedName>
        <fullName evidence="2 12">ATP-dependent DNA helicase RecG</fullName>
        <ecNumber evidence="12">5.6.2.4</ecNumber>
    </recommendedName>
</protein>
<dbReference type="InterPro" id="IPR004609">
    <property type="entry name" value="ATP-dep_DNA_helicase_RecG"/>
</dbReference>
<comment type="function">
    <text evidence="12">Plays a critical role in recombination and DNA repair. Helps process Holliday junction intermediates to mature products by catalyzing branch migration. Has replication fork regression activity, unwinds stalled or blocked replication forks to make a HJ that can be resolved. Has a DNA unwinding activity characteristic of a DNA helicase with 3'-5' polarity.</text>
</comment>
<dbReference type="SMART" id="SM00490">
    <property type="entry name" value="HELICc"/>
    <property type="match status" value="1"/>
</dbReference>
<evidence type="ECO:0000256" key="9">
    <source>
        <dbReference type="ARBA" id="ARBA00023172"/>
    </source>
</evidence>
<dbReference type="PROSITE" id="PS51194">
    <property type="entry name" value="HELICASE_CTER"/>
    <property type="match status" value="1"/>
</dbReference>
<dbReference type="EC" id="5.6.2.4" evidence="12"/>
<evidence type="ECO:0000256" key="10">
    <source>
        <dbReference type="ARBA" id="ARBA00023204"/>
    </source>
</evidence>
<evidence type="ECO:0000256" key="11">
    <source>
        <dbReference type="ARBA" id="ARBA00048988"/>
    </source>
</evidence>
<dbReference type="InterPro" id="IPR011545">
    <property type="entry name" value="DEAD/DEAH_box_helicase_dom"/>
</dbReference>
<evidence type="ECO:0000256" key="12">
    <source>
        <dbReference type="RuleBase" id="RU363016"/>
    </source>
</evidence>
<evidence type="ECO:0000313" key="15">
    <source>
        <dbReference type="EMBL" id="MBU5490104.1"/>
    </source>
</evidence>
<dbReference type="NCBIfam" id="TIGR00643">
    <property type="entry name" value="recG"/>
    <property type="match status" value="1"/>
</dbReference>
<dbReference type="InterPro" id="IPR047112">
    <property type="entry name" value="RecG/Mfd"/>
</dbReference>
<dbReference type="PANTHER" id="PTHR47964:SF1">
    <property type="entry name" value="ATP-DEPENDENT DNA HELICASE HOMOLOG RECG, CHLOROPLASTIC"/>
    <property type="match status" value="1"/>
</dbReference>
<evidence type="ECO:0000256" key="6">
    <source>
        <dbReference type="ARBA" id="ARBA00022806"/>
    </source>
</evidence>
<dbReference type="Pfam" id="PF00271">
    <property type="entry name" value="Helicase_C"/>
    <property type="match status" value="1"/>
</dbReference>
<feature type="domain" description="Helicase C-terminal" evidence="14">
    <location>
        <begin position="453"/>
        <end position="616"/>
    </location>
</feature>
<gene>
    <name evidence="15" type="primary">recG</name>
    <name evidence="15" type="ORF">KQI75_05635</name>
</gene>
<dbReference type="InterPro" id="IPR014001">
    <property type="entry name" value="Helicase_ATP-bd"/>
</dbReference>
<dbReference type="InterPro" id="IPR045562">
    <property type="entry name" value="RecG_dom3_C"/>
</dbReference>
<evidence type="ECO:0000256" key="7">
    <source>
        <dbReference type="ARBA" id="ARBA00022840"/>
    </source>
</evidence>
<evidence type="ECO:0000259" key="14">
    <source>
        <dbReference type="PROSITE" id="PS51194"/>
    </source>
</evidence>
<feature type="domain" description="Helicase ATP-binding" evidence="13">
    <location>
        <begin position="270"/>
        <end position="431"/>
    </location>
</feature>
<reference evidence="15 16" key="1">
    <citation type="submission" date="2021-06" db="EMBL/GenBank/DDBJ databases">
        <authorList>
            <person name="Sun Q."/>
            <person name="Li D."/>
        </authorList>
    </citation>
    <scope>NUCLEOTIDE SEQUENCE [LARGE SCALE GENOMIC DNA]</scope>
    <source>
        <strain evidence="15 16">MSJd-7</strain>
    </source>
</reference>
<dbReference type="Pfam" id="PF00270">
    <property type="entry name" value="DEAD"/>
    <property type="match status" value="1"/>
</dbReference>
<evidence type="ECO:0000256" key="4">
    <source>
        <dbReference type="ARBA" id="ARBA00022763"/>
    </source>
</evidence>
<dbReference type="GO" id="GO:0003678">
    <property type="term" value="F:DNA helicase activity"/>
    <property type="evidence" value="ECO:0007669"/>
    <property type="project" value="UniProtKB-EC"/>
</dbReference>
<organism evidence="15 16">
    <name type="scientific">Butyricicoccus intestinisimiae</name>
    <dbReference type="NCBI Taxonomy" id="2841509"/>
    <lineage>
        <taxon>Bacteria</taxon>
        <taxon>Bacillati</taxon>
        <taxon>Bacillota</taxon>
        <taxon>Clostridia</taxon>
        <taxon>Eubacteriales</taxon>
        <taxon>Butyricicoccaceae</taxon>
        <taxon>Butyricicoccus</taxon>
    </lineage>
</organism>
<dbReference type="CDD" id="cd04488">
    <property type="entry name" value="RecG_wedge_OBF"/>
    <property type="match status" value="1"/>
</dbReference>
<sequence>MKLTDDVRFVRGIGPKKAELLHKLGIDTLADAVQCYPRGYEDRTAVVPIFELLDGEKFCVHAIVGAQPKTAHIRKGMDVTNCRVYDKTGLLSLRFFNNKYAASVLEVGKEYAFYGKVQAEGRQFVMIAPEFEPVQAKEKTGRILPLYPLTAGLHQTDFYKITDAALAALPENYPDFLPEAIRKQQQFPPLGQALHSMHRPQTLEQAQQARKRMAFEELFLLACGMKFLRTGRADKKGAHLRDLSLREFYRVLPFSLTGAQQRAIEACTMDIAEGKPLSRLIQGDVGSGKTMVAAALCYLAAKNGKQAVMMAPTELLARQHMETLQPILHKLGISCGLLVSAMRAKEKREIVDEISSGKLSVIIGTHAVLSEHVQFCDLALAVVDEQHRFGVNQRAALTEKGENVHLLVMSATPIPRTLALLIYGDLDVSIIDELPPGRQKIKTYAVGEQTRPRIDRFIDNQCAAGGQAYVVCPLVEDSEATDTQRHSAEQTAQRLKTVLPHRRIGLVHGRTKTAEKEQIMRDFADGNLDILVSTTVIEVGVNVPNATLMVVENADCFGMSQLHQLRGRVGRGSRQSFCIFYGADKGADARERLRTLVHTGDGFAIAQKDLEMRGAGDFFGTRQHGLPPLKLADLAGDARLLEQAQQAADALMARDPQLKTAPLLRQRIVRLFEQHGEGSFN</sequence>
<name>A0ABS6ETC9_9FIRM</name>
<comment type="similarity">
    <text evidence="1 12">Belongs to the helicase family. RecG subfamily.</text>
</comment>
<dbReference type="NCBIfam" id="NF008165">
    <property type="entry name" value="PRK10917.1-3"/>
    <property type="match status" value="1"/>
</dbReference>
<keyword evidence="5 12" id="KW-0378">Hydrolase</keyword>
<dbReference type="RefSeq" id="WP_216469747.1">
    <property type="nucleotide sequence ID" value="NZ_JAHLQI010000002.1"/>
</dbReference>
<dbReference type="Pfam" id="PF17191">
    <property type="entry name" value="RecG_wedge"/>
    <property type="match status" value="1"/>
</dbReference>
<dbReference type="CDD" id="cd17992">
    <property type="entry name" value="DEXHc_RecG"/>
    <property type="match status" value="1"/>
</dbReference>
<evidence type="ECO:0000256" key="8">
    <source>
        <dbReference type="ARBA" id="ARBA00023125"/>
    </source>
</evidence>
<keyword evidence="7 12" id="KW-0067">ATP-binding</keyword>
<comment type="catalytic activity">
    <reaction evidence="11 12">
        <text>ATP + H2O = ADP + phosphate + H(+)</text>
        <dbReference type="Rhea" id="RHEA:13065"/>
        <dbReference type="ChEBI" id="CHEBI:15377"/>
        <dbReference type="ChEBI" id="CHEBI:15378"/>
        <dbReference type="ChEBI" id="CHEBI:30616"/>
        <dbReference type="ChEBI" id="CHEBI:43474"/>
        <dbReference type="ChEBI" id="CHEBI:456216"/>
        <dbReference type="EC" id="5.6.2.4"/>
    </reaction>
</comment>
<comment type="catalytic activity">
    <reaction evidence="12">
        <text>Couples ATP hydrolysis with the unwinding of duplex DNA by translocating in the 3'-5' direction.</text>
        <dbReference type="EC" id="5.6.2.4"/>
    </reaction>
</comment>
<dbReference type="PROSITE" id="PS51192">
    <property type="entry name" value="HELICASE_ATP_BIND_1"/>
    <property type="match status" value="1"/>
</dbReference>
<dbReference type="PANTHER" id="PTHR47964">
    <property type="entry name" value="ATP-DEPENDENT DNA HELICASE HOMOLOG RECG, CHLOROPLASTIC"/>
    <property type="match status" value="1"/>
</dbReference>
<keyword evidence="6 12" id="KW-0347">Helicase</keyword>
<evidence type="ECO:0000259" key="13">
    <source>
        <dbReference type="PROSITE" id="PS51192"/>
    </source>
</evidence>
<keyword evidence="4 12" id="KW-0227">DNA damage</keyword>
<keyword evidence="9 12" id="KW-0233">DNA recombination</keyword>
<dbReference type="InterPro" id="IPR033454">
    <property type="entry name" value="RecG_wedge"/>
</dbReference>
<dbReference type="Proteomes" id="UP000783588">
    <property type="component" value="Unassembled WGS sequence"/>
</dbReference>
<evidence type="ECO:0000313" key="16">
    <source>
        <dbReference type="Proteomes" id="UP000783588"/>
    </source>
</evidence>
<dbReference type="NCBIfam" id="NF008168">
    <property type="entry name" value="PRK10917.2-2"/>
    <property type="match status" value="1"/>
</dbReference>
<comment type="caution">
    <text evidence="15">The sequence shown here is derived from an EMBL/GenBank/DDBJ whole genome shotgun (WGS) entry which is preliminary data.</text>
</comment>
<dbReference type="InterPro" id="IPR001650">
    <property type="entry name" value="Helicase_C-like"/>
</dbReference>
<keyword evidence="10 12" id="KW-0234">DNA repair</keyword>
<proteinExistence type="inferred from homology"/>
<dbReference type="EMBL" id="JAHLQI010000002">
    <property type="protein sequence ID" value="MBU5490104.1"/>
    <property type="molecule type" value="Genomic_DNA"/>
</dbReference>
<dbReference type="GO" id="GO:0016787">
    <property type="term" value="F:hydrolase activity"/>
    <property type="evidence" value="ECO:0007669"/>
    <property type="project" value="UniProtKB-KW"/>
</dbReference>
<dbReference type="Pfam" id="PF19833">
    <property type="entry name" value="RecG_dom3_C"/>
    <property type="match status" value="1"/>
</dbReference>
<dbReference type="SMART" id="SM00487">
    <property type="entry name" value="DEXDc"/>
    <property type="match status" value="1"/>
</dbReference>